<feature type="transmembrane region" description="Helical" evidence="6">
    <location>
        <begin position="160"/>
        <end position="179"/>
    </location>
</feature>
<sequence>MAFRQTLPDPALSTSDLARARIRKATTHSAITIHDHDVETAPFVIDHRETAHAHDSRRAHGHVKTKVMQSITAAPFWDDKGAGAGGGYMDATEHLNVQLRHRHVHPTQARNTAAIEDESRRRGSYPFNIPVVYPTHWDPESIQRVKVTDWSASIGNPSPFGLYAFSVATMIFGFINIGVGPEIPFIMLGMNWAIIHAGAGQVLAGIYELNRGQTFAGTTFTTFGLFWLGLGLHCVEVMTGVISAEATTAKWPVARRRLSSASRFPTSLAYST</sequence>
<evidence type="ECO:0000256" key="6">
    <source>
        <dbReference type="SAM" id="Phobius"/>
    </source>
</evidence>
<protein>
    <submittedName>
        <fullName evidence="7">Uncharacterized protein</fullName>
    </submittedName>
</protein>
<dbReference type="GO" id="GO:0015123">
    <property type="term" value="F:acetate transmembrane transporter activity"/>
    <property type="evidence" value="ECO:0007669"/>
    <property type="project" value="TreeGrafter"/>
</dbReference>
<keyword evidence="5 6" id="KW-0472">Membrane</keyword>
<dbReference type="Proteomes" id="UP000070544">
    <property type="component" value="Unassembled WGS sequence"/>
</dbReference>
<evidence type="ECO:0000313" key="8">
    <source>
        <dbReference type="Proteomes" id="UP000070544"/>
    </source>
</evidence>
<dbReference type="EMBL" id="KQ965737">
    <property type="protein sequence ID" value="KXS19964.1"/>
    <property type="molecule type" value="Genomic_DNA"/>
</dbReference>
<keyword evidence="8" id="KW-1185">Reference proteome</keyword>
<dbReference type="InterPro" id="IPR000791">
    <property type="entry name" value="Gpr1/Fun34/SatP-like"/>
</dbReference>
<dbReference type="Pfam" id="PF01184">
    <property type="entry name" value="Gpr1_Fun34_YaaH"/>
    <property type="match status" value="1"/>
</dbReference>
<feature type="transmembrane region" description="Helical" evidence="6">
    <location>
        <begin position="214"/>
        <end position="232"/>
    </location>
</feature>
<evidence type="ECO:0000256" key="4">
    <source>
        <dbReference type="ARBA" id="ARBA00022989"/>
    </source>
</evidence>
<comment type="subcellular location">
    <subcellularLocation>
        <location evidence="1">Membrane</location>
        <topology evidence="1">Multi-pass membrane protein</topology>
    </subcellularLocation>
</comment>
<comment type="similarity">
    <text evidence="2">Belongs to the acetate uptake transporter (AceTr) (TC 2.A.96) family.</text>
</comment>
<evidence type="ECO:0000313" key="7">
    <source>
        <dbReference type="EMBL" id="KXS19964.1"/>
    </source>
</evidence>
<reference evidence="7 8" key="1">
    <citation type="journal article" date="2015" name="Genome Biol. Evol.">
        <title>Phylogenomic analyses indicate that early fungi evolved digesting cell walls of algal ancestors of land plants.</title>
        <authorList>
            <person name="Chang Y."/>
            <person name="Wang S."/>
            <person name="Sekimoto S."/>
            <person name="Aerts A.L."/>
            <person name="Choi C."/>
            <person name="Clum A."/>
            <person name="LaButti K.M."/>
            <person name="Lindquist E.A."/>
            <person name="Yee Ngan C."/>
            <person name="Ohm R.A."/>
            <person name="Salamov A.A."/>
            <person name="Grigoriev I.V."/>
            <person name="Spatafora J.W."/>
            <person name="Berbee M.L."/>
        </authorList>
    </citation>
    <scope>NUCLEOTIDE SEQUENCE [LARGE SCALE GENOMIC DNA]</scope>
    <source>
        <strain evidence="7 8">JEL478</strain>
    </source>
</reference>
<dbReference type="OrthoDB" id="3648309at2759"/>
<keyword evidence="3 6" id="KW-0812">Transmembrane</keyword>
<evidence type="ECO:0000256" key="3">
    <source>
        <dbReference type="ARBA" id="ARBA00022692"/>
    </source>
</evidence>
<feature type="transmembrane region" description="Helical" evidence="6">
    <location>
        <begin position="185"/>
        <end position="207"/>
    </location>
</feature>
<dbReference type="PANTHER" id="PTHR31123">
    <property type="entry name" value="ACCUMULATION OF DYADS PROTEIN 2-RELATED"/>
    <property type="match status" value="1"/>
</dbReference>
<evidence type="ECO:0000256" key="5">
    <source>
        <dbReference type="ARBA" id="ARBA00023136"/>
    </source>
</evidence>
<accession>A0A139ATF0</accession>
<gene>
    <name evidence="7" type="ORF">M427DRAFT_28824</name>
</gene>
<proteinExistence type="inferred from homology"/>
<dbReference type="AlphaFoldDB" id="A0A139ATF0"/>
<dbReference type="InterPro" id="IPR051633">
    <property type="entry name" value="AceTr"/>
</dbReference>
<organism evidence="7 8">
    <name type="scientific">Gonapodya prolifera (strain JEL478)</name>
    <name type="common">Monoblepharis prolifera</name>
    <dbReference type="NCBI Taxonomy" id="1344416"/>
    <lineage>
        <taxon>Eukaryota</taxon>
        <taxon>Fungi</taxon>
        <taxon>Fungi incertae sedis</taxon>
        <taxon>Chytridiomycota</taxon>
        <taxon>Chytridiomycota incertae sedis</taxon>
        <taxon>Monoblepharidomycetes</taxon>
        <taxon>Monoblepharidales</taxon>
        <taxon>Gonapodyaceae</taxon>
        <taxon>Gonapodya</taxon>
    </lineage>
</organism>
<dbReference type="NCBIfam" id="NF038013">
    <property type="entry name" value="AceTr_1"/>
    <property type="match status" value="1"/>
</dbReference>
<name>A0A139ATF0_GONPJ</name>
<dbReference type="GO" id="GO:0005886">
    <property type="term" value="C:plasma membrane"/>
    <property type="evidence" value="ECO:0007669"/>
    <property type="project" value="TreeGrafter"/>
</dbReference>
<keyword evidence="4 6" id="KW-1133">Transmembrane helix</keyword>
<evidence type="ECO:0000256" key="1">
    <source>
        <dbReference type="ARBA" id="ARBA00004141"/>
    </source>
</evidence>
<dbReference type="STRING" id="1344416.A0A139ATF0"/>
<dbReference type="PANTHER" id="PTHR31123:SF1">
    <property type="entry name" value="ACCUMULATION OF DYADS PROTEIN 2-RELATED"/>
    <property type="match status" value="1"/>
</dbReference>
<evidence type="ECO:0000256" key="2">
    <source>
        <dbReference type="ARBA" id="ARBA00005587"/>
    </source>
</evidence>